<evidence type="ECO:0000313" key="2">
    <source>
        <dbReference type="Proteomes" id="UP001153678"/>
    </source>
</evidence>
<accession>A0A9W4TDD8</accession>
<dbReference type="AlphaFoldDB" id="A0A9W4TDD8"/>
<protein>
    <submittedName>
        <fullName evidence="1">9426_t:CDS:1</fullName>
    </submittedName>
</protein>
<gene>
    <name evidence="1" type="ORF">FWILDA_LOCUS20086</name>
</gene>
<name>A0A9W4TDD8_9GLOM</name>
<sequence>TSEIIENGKMSSSRAPNIFIAYRKKMMKIKPDNMTMPEYSKMIAE</sequence>
<dbReference type="Proteomes" id="UP001153678">
    <property type="component" value="Unassembled WGS sequence"/>
</dbReference>
<proteinExistence type="predicted"/>
<dbReference type="EMBL" id="CAMKVN010027759">
    <property type="protein sequence ID" value="CAI2201482.1"/>
    <property type="molecule type" value="Genomic_DNA"/>
</dbReference>
<evidence type="ECO:0000313" key="1">
    <source>
        <dbReference type="EMBL" id="CAI2201482.1"/>
    </source>
</evidence>
<feature type="non-terminal residue" evidence="1">
    <location>
        <position position="45"/>
    </location>
</feature>
<organism evidence="1 2">
    <name type="scientific">Funneliformis geosporum</name>
    <dbReference type="NCBI Taxonomy" id="1117311"/>
    <lineage>
        <taxon>Eukaryota</taxon>
        <taxon>Fungi</taxon>
        <taxon>Fungi incertae sedis</taxon>
        <taxon>Mucoromycota</taxon>
        <taxon>Glomeromycotina</taxon>
        <taxon>Glomeromycetes</taxon>
        <taxon>Glomerales</taxon>
        <taxon>Glomeraceae</taxon>
        <taxon>Funneliformis</taxon>
    </lineage>
</organism>
<keyword evidence="2" id="KW-1185">Reference proteome</keyword>
<comment type="caution">
    <text evidence="1">The sequence shown here is derived from an EMBL/GenBank/DDBJ whole genome shotgun (WGS) entry which is preliminary data.</text>
</comment>
<feature type="non-terminal residue" evidence="1">
    <location>
        <position position="1"/>
    </location>
</feature>
<dbReference type="OrthoDB" id="2342879at2759"/>
<reference evidence="1" key="1">
    <citation type="submission" date="2022-08" db="EMBL/GenBank/DDBJ databases">
        <authorList>
            <person name="Kallberg Y."/>
            <person name="Tangrot J."/>
            <person name="Rosling A."/>
        </authorList>
    </citation>
    <scope>NUCLEOTIDE SEQUENCE</scope>
    <source>
        <strain evidence="1">Wild A</strain>
    </source>
</reference>